<keyword evidence="3" id="KW-1185">Reference proteome</keyword>
<dbReference type="AlphaFoldDB" id="E3N451"/>
<dbReference type="HOGENOM" id="CLU_2173331_0_0_1"/>
<feature type="compositionally biased region" description="Basic and acidic residues" evidence="1">
    <location>
        <begin position="11"/>
        <end position="35"/>
    </location>
</feature>
<accession>E3N451</accession>
<reference evidence="2" key="1">
    <citation type="submission" date="2007-07" db="EMBL/GenBank/DDBJ databases">
        <title>PCAP assembly of the Caenorhabditis remanei genome.</title>
        <authorList>
            <consortium name="The Caenorhabditis remanei Sequencing Consortium"/>
            <person name="Wilson R.K."/>
        </authorList>
    </citation>
    <scope>NUCLEOTIDE SEQUENCE [LARGE SCALE GENOMIC DNA]</scope>
    <source>
        <strain evidence="2">PB4641</strain>
    </source>
</reference>
<dbReference type="EMBL" id="DS268523">
    <property type="protein sequence ID" value="EFO85337.1"/>
    <property type="molecule type" value="Genomic_DNA"/>
</dbReference>
<name>E3N451_CAERE</name>
<feature type="region of interest" description="Disordered" evidence="1">
    <location>
        <begin position="1"/>
        <end position="42"/>
    </location>
</feature>
<evidence type="ECO:0000256" key="1">
    <source>
        <dbReference type="SAM" id="MobiDB-lite"/>
    </source>
</evidence>
<organism evidence="3">
    <name type="scientific">Caenorhabditis remanei</name>
    <name type="common">Caenorhabditis vulgaris</name>
    <dbReference type="NCBI Taxonomy" id="31234"/>
    <lineage>
        <taxon>Eukaryota</taxon>
        <taxon>Metazoa</taxon>
        <taxon>Ecdysozoa</taxon>
        <taxon>Nematoda</taxon>
        <taxon>Chromadorea</taxon>
        <taxon>Rhabditida</taxon>
        <taxon>Rhabditina</taxon>
        <taxon>Rhabditomorpha</taxon>
        <taxon>Rhabditoidea</taxon>
        <taxon>Rhabditidae</taxon>
        <taxon>Peloderinae</taxon>
        <taxon>Caenorhabditis</taxon>
    </lineage>
</organism>
<dbReference type="InParanoid" id="E3N451"/>
<gene>
    <name evidence="2" type="ORF">CRE_24137</name>
</gene>
<evidence type="ECO:0000313" key="3">
    <source>
        <dbReference type="Proteomes" id="UP000008281"/>
    </source>
</evidence>
<proteinExistence type="predicted"/>
<evidence type="ECO:0000313" key="2">
    <source>
        <dbReference type="EMBL" id="EFO85337.1"/>
    </source>
</evidence>
<sequence length="110" mass="13159">MLQEVTRPRKQKDMCQQDAECLHHEPEKNRRDRGSLHPKMRNLPEVARSRYLKLRNLAEIVRDRHLKPRHLPGDARSPRHGYATVPKDVRLKEPNRPITLRFVLEKDKKM</sequence>
<protein>
    <submittedName>
        <fullName evidence="2">Uncharacterized protein</fullName>
    </submittedName>
</protein>
<dbReference type="Proteomes" id="UP000008281">
    <property type="component" value="Unassembled WGS sequence"/>
</dbReference>